<dbReference type="InterPro" id="IPR011042">
    <property type="entry name" value="6-blade_b-propeller_TolB-like"/>
</dbReference>
<keyword evidence="4" id="KW-1185">Reference proteome</keyword>
<sequence length="553" mass="63003">MAANVQCSLEEGSDSIHDFTCDACHKGLAQFFCRECSKCYCDNCVKLHKQLFVDHERVLDRGQVAQWPVSTTALDRVEFCTEHKEMKIHMFCEDHSELICQTCISSQHRHCVKVTLTSQKGKVESCRELLSQIQKIQGELLLSLNKNENNIQSTEASHKMILQAIKDLRKNRDDSFDKLEDITKQELNGIMTSLMPSLQLNREQCIHFQTDLKCFGDTLQDVEKKSKEFLFIAQTKYLQQLKKSRTFIGDILHHNEYAMEFVPNKRIEQLLPNITCLGRIIQPNKVISMHSKIKHKLSISGIDRWSCYPYGMCEVDKLIIVVDNRNSRVKVFDELSQVVSHFDVPITPWDICMVSDREVAVTVDNNDNTHGVQFFNLVNMQLAKSNNYQLDHACHGIACHKNDLFITSNTELYHYTLDKTLILKRKLYEDTSHKHAVFKCAVSLSGNKIYVTGNSQNQLLTLTRDGSVLSTLTDPELTRPGSVHVTFAGQVLVCGISSRCIIQVDSTGRKKIATLVTRTDLDADPASVLYSRSKDSVIVGQCKNDFLLEFQIK</sequence>
<keyword evidence="1" id="KW-0862">Zinc</keyword>
<keyword evidence="1" id="KW-0479">Metal-binding</keyword>
<evidence type="ECO:0000256" key="1">
    <source>
        <dbReference type="PROSITE-ProRule" id="PRU00024"/>
    </source>
</evidence>
<evidence type="ECO:0000313" key="3">
    <source>
        <dbReference type="EMBL" id="KAH3828110.1"/>
    </source>
</evidence>
<proteinExistence type="predicted"/>
<comment type="caution">
    <text evidence="3">The sequence shown here is derived from an EMBL/GenBank/DDBJ whole genome shotgun (WGS) entry which is preliminary data.</text>
</comment>
<dbReference type="PANTHER" id="PTHR25462:SF296">
    <property type="entry name" value="MEIOTIC P26, ISOFORM F"/>
    <property type="match status" value="1"/>
</dbReference>
<dbReference type="CDD" id="cd19757">
    <property type="entry name" value="Bbox1"/>
    <property type="match status" value="1"/>
</dbReference>
<dbReference type="InterPro" id="IPR047153">
    <property type="entry name" value="TRIM45/56/19-like"/>
</dbReference>
<accession>A0A9D4JX89</accession>
<keyword evidence="1" id="KW-0863">Zinc-finger</keyword>
<feature type="domain" description="B box-type" evidence="2">
    <location>
        <begin position="75"/>
        <end position="109"/>
    </location>
</feature>
<dbReference type="PROSITE" id="PS50119">
    <property type="entry name" value="ZF_BBOX"/>
    <property type="match status" value="2"/>
</dbReference>
<dbReference type="SUPFAM" id="SSF57845">
    <property type="entry name" value="B-box zinc-binding domain"/>
    <property type="match status" value="1"/>
</dbReference>
<evidence type="ECO:0000313" key="4">
    <source>
        <dbReference type="Proteomes" id="UP000828390"/>
    </source>
</evidence>
<dbReference type="GO" id="GO:0008270">
    <property type="term" value="F:zinc ion binding"/>
    <property type="evidence" value="ECO:0007669"/>
    <property type="project" value="UniProtKB-KW"/>
</dbReference>
<dbReference type="Gene3D" id="2.120.10.30">
    <property type="entry name" value="TolB, C-terminal domain"/>
    <property type="match status" value="1"/>
</dbReference>
<dbReference type="Proteomes" id="UP000828390">
    <property type="component" value="Unassembled WGS sequence"/>
</dbReference>
<dbReference type="AlphaFoldDB" id="A0A9D4JX89"/>
<protein>
    <recommendedName>
        <fullName evidence="2">B box-type domain-containing protein</fullName>
    </recommendedName>
</protein>
<dbReference type="InterPro" id="IPR000315">
    <property type="entry name" value="Znf_B-box"/>
</dbReference>
<dbReference type="SUPFAM" id="SSF63829">
    <property type="entry name" value="Calcium-dependent phosphotriesterase"/>
    <property type="match status" value="1"/>
</dbReference>
<evidence type="ECO:0000259" key="2">
    <source>
        <dbReference type="PROSITE" id="PS50119"/>
    </source>
</evidence>
<gene>
    <name evidence="3" type="ORF">DPMN_130061</name>
</gene>
<dbReference type="SMART" id="SM00336">
    <property type="entry name" value="BBOX"/>
    <property type="match status" value="2"/>
</dbReference>
<organism evidence="3 4">
    <name type="scientific">Dreissena polymorpha</name>
    <name type="common">Zebra mussel</name>
    <name type="synonym">Mytilus polymorpha</name>
    <dbReference type="NCBI Taxonomy" id="45954"/>
    <lineage>
        <taxon>Eukaryota</taxon>
        <taxon>Metazoa</taxon>
        <taxon>Spiralia</taxon>
        <taxon>Lophotrochozoa</taxon>
        <taxon>Mollusca</taxon>
        <taxon>Bivalvia</taxon>
        <taxon>Autobranchia</taxon>
        <taxon>Heteroconchia</taxon>
        <taxon>Euheterodonta</taxon>
        <taxon>Imparidentia</taxon>
        <taxon>Neoheterodontei</taxon>
        <taxon>Myida</taxon>
        <taxon>Dreissenoidea</taxon>
        <taxon>Dreissenidae</taxon>
        <taxon>Dreissena</taxon>
    </lineage>
</organism>
<dbReference type="CDD" id="cd19756">
    <property type="entry name" value="Bbox2"/>
    <property type="match status" value="1"/>
</dbReference>
<reference evidence="3" key="2">
    <citation type="submission" date="2020-11" db="EMBL/GenBank/DDBJ databases">
        <authorList>
            <person name="McCartney M.A."/>
            <person name="Auch B."/>
            <person name="Kono T."/>
            <person name="Mallez S."/>
            <person name="Becker A."/>
            <person name="Gohl D.M."/>
            <person name="Silverstein K.A.T."/>
            <person name="Koren S."/>
            <person name="Bechman K.B."/>
            <person name="Herman A."/>
            <person name="Abrahante J.E."/>
            <person name="Garbe J."/>
        </authorList>
    </citation>
    <scope>NUCLEOTIDE SEQUENCE</scope>
    <source>
        <strain evidence="3">Duluth1</strain>
        <tissue evidence="3">Whole animal</tissue>
    </source>
</reference>
<name>A0A9D4JX89_DREPO</name>
<feature type="domain" description="B box-type" evidence="2">
    <location>
        <begin position="21"/>
        <end position="60"/>
    </location>
</feature>
<dbReference type="EMBL" id="JAIWYP010000005">
    <property type="protein sequence ID" value="KAH3828110.1"/>
    <property type="molecule type" value="Genomic_DNA"/>
</dbReference>
<reference evidence="3" key="1">
    <citation type="journal article" date="2019" name="bioRxiv">
        <title>The Genome of the Zebra Mussel, Dreissena polymorpha: A Resource for Invasive Species Research.</title>
        <authorList>
            <person name="McCartney M.A."/>
            <person name="Auch B."/>
            <person name="Kono T."/>
            <person name="Mallez S."/>
            <person name="Zhang Y."/>
            <person name="Obille A."/>
            <person name="Becker A."/>
            <person name="Abrahante J.E."/>
            <person name="Garbe J."/>
            <person name="Badalamenti J.P."/>
            <person name="Herman A."/>
            <person name="Mangelson H."/>
            <person name="Liachko I."/>
            <person name="Sullivan S."/>
            <person name="Sone E.D."/>
            <person name="Koren S."/>
            <person name="Silverstein K.A.T."/>
            <person name="Beckman K.B."/>
            <person name="Gohl D.M."/>
        </authorList>
    </citation>
    <scope>NUCLEOTIDE SEQUENCE</scope>
    <source>
        <strain evidence="3">Duluth1</strain>
        <tissue evidence="3">Whole animal</tissue>
    </source>
</reference>
<dbReference type="Gene3D" id="3.30.160.60">
    <property type="entry name" value="Classic Zinc Finger"/>
    <property type="match status" value="1"/>
</dbReference>
<dbReference type="PANTHER" id="PTHR25462">
    <property type="entry name" value="BONUS, ISOFORM C-RELATED"/>
    <property type="match status" value="1"/>
</dbReference>